<dbReference type="EMBL" id="UGOW01000001">
    <property type="protein sequence ID" value="STY19490.1"/>
    <property type="molecule type" value="Genomic_DNA"/>
</dbReference>
<proteinExistence type="predicted"/>
<dbReference type="AlphaFoldDB" id="A0A378L5Y0"/>
<gene>
    <name evidence="1" type="ORF">Lqua_2722</name>
    <name evidence="2" type="ORF">NCTC12376_03330</name>
</gene>
<name>A0A378L5Y0_9GAMM</name>
<protein>
    <submittedName>
        <fullName evidence="2">Uncharacterized protein</fullName>
    </submittedName>
</protein>
<reference evidence="1 3" key="1">
    <citation type="submission" date="2015-11" db="EMBL/GenBank/DDBJ databases">
        <title>Genomic analysis of 38 Legionella species identifies large and diverse effector repertoires.</title>
        <authorList>
            <person name="Burstein D."/>
            <person name="Amaro F."/>
            <person name="Zusman T."/>
            <person name="Lifshitz Z."/>
            <person name="Cohen O."/>
            <person name="Gilbert J.A."/>
            <person name="Pupko T."/>
            <person name="Shuman H.A."/>
            <person name="Segal G."/>
        </authorList>
    </citation>
    <scope>NUCLEOTIDE SEQUENCE [LARGE SCALE GENOMIC DNA]</scope>
    <source>
        <strain evidence="1 3">ATCC 49507</strain>
    </source>
</reference>
<reference evidence="2 4" key="2">
    <citation type="submission" date="2018-06" db="EMBL/GenBank/DDBJ databases">
        <authorList>
            <consortium name="Pathogen Informatics"/>
            <person name="Doyle S."/>
        </authorList>
    </citation>
    <scope>NUCLEOTIDE SEQUENCE [LARGE SCALE GENOMIC DNA]</scope>
    <source>
        <strain evidence="2 4">NCTC12376</strain>
    </source>
</reference>
<dbReference type="Proteomes" id="UP000254230">
    <property type="component" value="Unassembled WGS sequence"/>
</dbReference>
<evidence type="ECO:0000313" key="3">
    <source>
        <dbReference type="Proteomes" id="UP000054639"/>
    </source>
</evidence>
<sequence length="879" mass="101405">MGLPKKALRESNLKELTAGSAVKDGSHVITRVTFIEDGIEKLAFFKRLEPKNHYPEFLAKISTAASFFKRLFQGKNSAEERLVFDENDKLVGTLSIGIKGFKSFNFAEDPVPVDPILKEKVIPSTKTLLDKNIMSVLFGRWYLDDDDTHGHQMCVLDDEDESADLDFDMLFYWFTIQMKEPRPIIGVPKKRIDLSVRDWETFPKVRDSKPYHWPTFKHPGQETLPSAVPSQILQSVLPKKIADHTQFEQLAHEPRAHEQKFVAAMKALMTYQPEMVRKRLFDLFGDMTVNYTSLDATDVNLRILYETEFPELCNNQTNVMSFVDFMMNIYQKHYDNLYRVVVFYMGCENNGNGVALDSTCSTLYHKPSIYKGIAAWMKTQNETLYKKDDVSLKYDLEELQHRYHQIWRDTYALTVKDLLHNTFSLTKRLLDKVCVELPDFVEIEGKNITDSSLTNAWELFGAMPELSIETIEPLISVDKESNYREGILMLVNFYQKLHSIVKTYYCKERQELTEEDNLTFCNSLNDLHQQYNLALRQKLFHTSSYAAEFNPIAIQLKQLTEHANFQLHLITTDEMMKDAIRTPVEKDLLPHTHEEVIKKYNKALFEWANSVKPEELSLYITEIIDKYYTPTLESLSYRHRSQPVKEFLAASMNQSGSNRLAYIFSSGKEETGALNKYLIQYLTPIMLQTQLLPSISAAVRKGTFDNDIPLFTKSAVNFAKFDNQFTHLYHSEGIRLFYSTLFDWVDKLPNDRFQNIMDEAIKTYMQGLSGYKFWGAAPRDKEVEGYCKSFGHAKAVALTFINGDQSSTMNKSVFDRLISEMKSDISKSVEMQNSPGCKLIAQYDPIEHKTHIYACVKEHSVAPSHKQDIKEIASSALTL</sequence>
<evidence type="ECO:0000313" key="4">
    <source>
        <dbReference type="Proteomes" id="UP000254230"/>
    </source>
</evidence>
<dbReference type="Proteomes" id="UP000054639">
    <property type="component" value="Unassembled WGS sequence"/>
</dbReference>
<accession>A0A378L5Y0</accession>
<dbReference type="OrthoDB" id="5649225at2"/>
<dbReference type="EMBL" id="LNYR01000038">
    <property type="protein sequence ID" value="KTD44887.1"/>
    <property type="molecule type" value="Genomic_DNA"/>
</dbReference>
<evidence type="ECO:0000313" key="1">
    <source>
        <dbReference type="EMBL" id="KTD44887.1"/>
    </source>
</evidence>
<organism evidence="2 4">
    <name type="scientific">Legionella quateirensis</name>
    <dbReference type="NCBI Taxonomy" id="45072"/>
    <lineage>
        <taxon>Bacteria</taxon>
        <taxon>Pseudomonadati</taxon>
        <taxon>Pseudomonadota</taxon>
        <taxon>Gammaproteobacteria</taxon>
        <taxon>Legionellales</taxon>
        <taxon>Legionellaceae</taxon>
        <taxon>Legionella</taxon>
    </lineage>
</organism>
<dbReference type="RefSeq" id="WP_058474851.1">
    <property type="nucleotide sequence ID" value="NZ_CAAAIL010000002.1"/>
</dbReference>
<evidence type="ECO:0000313" key="2">
    <source>
        <dbReference type="EMBL" id="STY19490.1"/>
    </source>
</evidence>
<keyword evidence="3" id="KW-1185">Reference proteome</keyword>